<dbReference type="GeneID" id="109614210"/>
<name>A0A9J7DNE5_MUSDO</name>
<protein>
    <submittedName>
        <fullName evidence="3">Uncharacterized protein LOC109614210</fullName>
    </submittedName>
</protein>
<gene>
    <name evidence="3" type="primary">LOC109614210</name>
</gene>
<feature type="region of interest" description="Disordered" evidence="1">
    <location>
        <begin position="1"/>
        <end position="27"/>
    </location>
</feature>
<dbReference type="RefSeq" id="XP_019895122.2">
    <property type="nucleotide sequence ID" value="XM_020039563.2"/>
</dbReference>
<feature type="region of interest" description="Disordered" evidence="1">
    <location>
        <begin position="45"/>
        <end position="117"/>
    </location>
</feature>
<reference evidence="3" key="1">
    <citation type="submission" date="2025-08" db="UniProtKB">
        <authorList>
            <consortium name="RefSeq"/>
        </authorList>
    </citation>
    <scope>IDENTIFICATION</scope>
    <source>
        <strain evidence="3">Aabys</strain>
        <tissue evidence="3">Whole body</tissue>
    </source>
</reference>
<evidence type="ECO:0000313" key="3">
    <source>
        <dbReference type="RefSeq" id="XP_019895122.2"/>
    </source>
</evidence>
<keyword evidence="2" id="KW-1185">Reference proteome</keyword>
<dbReference type="AlphaFoldDB" id="A0A9J7DNE5"/>
<sequence length="265" mass="29762">MAMPTKMEATEATTTAKETKSQMGLPMTENKTVAEAEALIESFKKAAGENKDNMDSSKTEEPKIQGKNAGNVDQDKDIKAAEEVNKKETDKVKKDMENKKNVEDTENQSGSWNDENDSFWSLQHRYPDLTHEEFHEINHEDAIPLNFLKGFALNGEEGKEVGKDGEKINDLAKIAPELFLQPENPIYLTIPIVINSHSTLPISLSIGGNKIPLDANSKEITPPLIKKLSYAAAPPRETNRHRSNLRTKIYARNKRHEVQQFARPL</sequence>
<dbReference type="OrthoDB" id="8016551at2759"/>
<dbReference type="Proteomes" id="UP001652621">
    <property type="component" value="Unplaced"/>
</dbReference>
<feature type="compositionally biased region" description="Low complexity" evidence="1">
    <location>
        <begin position="1"/>
        <end position="16"/>
    </location>
</feature>
<feature type="compositionally biased region" description="Basic and acidic residues" evidence="1">
    <location>
        <begin position="45"/>
        <end position="64"/>
    </location>
</feature>
<dbReference type="KEGG" id="mde:109614210"/>
<accession>A0A9J7DNE5</accession>
<evidence type="ECO:0000256" key="1">
    <source>
        <dbReference type="SAM" id="MobiDB-lite"/>
    </source>
</evidence>
<proteinExistence type="predicted"/>
<feature type="compositionally biased region" description="Basic and acidic residues" evidence="1">
    <location>
        <begin position="73"/>
        <end position="103"/>
    </location>
</feature>
<dbReference type="VEuPathDB" id="VectorBase:MDOMA2_018193"/>
<feature type="compositionally biased region" description="Polar residues" evidence="1">
    <location>
        <begin position="107"/>
        <end position="117"/>
    </location>
</feature>
<evidence type="ECO:0000313" key="2">
    <source>
        <dbReference type="Proteomes" id="UP001652621"/>
    </source>
</evidence>
<organism evidence="2 3">
    <name type="scientific">Musca domestica</name>
    <name type="common">House fly</name>
    <dbReference type="NCBI Taxonomy" id="7370"/>
    <lineage>
        <taxon>Eukaryota</taxon>
        <taxon>Metazoa</taxon>
        <taxon>Ecdysozoa</taxon>
        <taxon>Arthropoda</taxon>
        <taxon>Hexapoda</taxon>
        <taxon>Insecta</taxon>
        <taxon>Pterygota</taxon>
        <taxon>Neoptera</taxon>
        <taxon>Endopterygota</taxon>
        <taxon>Diptera</taxon>
        <taxon>Brachycera</taxon>
        <taxon>Muscomorpha</taxon>
        <taxon>Muscoidea</taxon>
        <taxon>Muscidae</taxon>
        <taxon>Musca</taxon>
    </lineage>
</organism>